<dbReference type="OrthoDB" id="8443859at2"/>
<dbReference type="EMBL" id="NNRL01000151">
    <property type="protein sequence ID" value="OYR16445.1"/>
    <property type="molecule type" value="Genomic_DNA"/>
</dbReference>
<feature type="domain" description="Hemerythrin-like" evidence="1">
    <location>
        <begin position="12"/>
        <end position="144"/>
    </location>
</feature>
<sequence>MTAGSPLHAADISRLETHHNALLKLCLQLEEAAEDVTTGAATAFDYQALAKAIPALLSEAHLLEETVLFPDFDHHAGSGFATVVIERLKAEHRCDRLAAEELAATLQALSEGRCPLAADTVTYMISGFLESLRRHILSENLMLEALLAAKSEKREVFG</sequence>
<gene>
    <name evidence="2" type="ORF">CEV33_4455</name>
</gene>
<dbReference type="Proteomes" id="UP000216478">
    <property type="component" value="Unassembled WGS sequence"/>
</dbReference>
<accession>A0A256FNL1</accession>
<dbReference type="RefSeq" id="WP_094539473.1">
    <property type="nucleotide sequence ID" value="NZ_JBHEER010000007.1"/>
</dbReference>
<dbReference type="Pfam" id="PF01814">
    <property type="entry name" value="Hemerythrin"/>
    <property type="match status" value="1"/>
</dbReference>
<reference evidence="2 3" key="1">
    <citation type="submission" date="2017-07" db="EMBL/GenBank/DDBJ databases">
        <title>Phylogenetic study on the rhizospheric bacterium Ochrobactrum sp. A44.</title>
        <authorList>
            <person name="Krzyzanowska D.M."/>
            <person name="Ossowicki A."/>
            <person name="Rajewska M."/>
            <person name="Maciag T."/>
            <person name="Kaczynski Z."/>
            <person name="Czerwicka M."/>
            <person name="Jafra S."/>
        </authorList>
    </citation>
    <scope>NUCLEOTIDE SEQUENCE [LARGE SCALE GENOMIC DNA]</scope>
    <source>
        <strain evidence="2 3">OgA9a</strain>
    </source>
</reference>
<organism evidence="2 3">
    <name type="scientific">Brucella grignonensis</name>
    <dbReference type="NCBI Taxonomy" id="94627"/>
    <lineage>
        <taxon>Bacteria</taxon>
        <taxon>Pseudomonadati</taxon>
        <taxon>Pseudomonadota</taxon>
        <taxon>Alphaproteobacteria</taxon>
        <taxon>Hyphomicrobiales</taxon>
        <taxon>Brucellaceae</taxon>
        <taxon>Brucella/Ochrobactrum group</taxon>
        <taxon>Brucella</taxon>
    </lineage>
</organism>
<evidence type="ECO:0000313" key="2">
    <source>
        <dbReference type="EMBL" id="OYR16445.1"/>
    </source>
</evidence>
<dbReference type="Gene3D" id="1.20.120.520">
    <property type="entry name" value="nmb1532 protein domain like"/>
    <property type="match status" value="1"/>
</dbReference>
<name>A0A256FNL1_9HYPH</name>
<evidence type="ECO:0000313" key="3">
    <source>
        <dbReference type="Proteomes" id="UP000216478"/>
    </source>
</evidence>
<proteinExistence type="predicted"/>
<evidence type="ECO:0000259" key="1">
    <source>
        <dbReference type="Pfam" id="PF01814"/>
    </source>
</evidence>
<comment type="caution">
    <text evidence="2">The sequence shown here is derived from an EMBL/GenBank/DDBJ whole genome shotgun (WGS) entry which is preliminary data.</text>
</comment>
<dbReference type="AlphaFoldDB" id="A0A256FNL1"/>
<protein>
    <submittedName>
        <fullName evidence="2">Hemerythrin HHE cation binding domain protein</fullName>
    </submittedName>
</protein>
<keyword evidence="3" id="KW-1185">Reference proteome</keyword>
<dbReference type="InterPro" id="IPR012312">
    <property type="entry name" value="Hemerythrin-like"/>
</dbReference>